<dbReference type="Proteomes" id="UP001253193">
    <property type="component" value="Unassembled WGS sequence"/>
</dbReference>
<name>A0AAW8Q032_VIBPH</name>
<accession>A0AAW8Q032</accession>
<dbReference type="RefSeq" id="WP_311020099.1">
    <property type="nucleotide sequence ID" value="NZ_JAUHGG010000003.1"/>
</dbReference>
<dbReference type="EMBL" id="JAUHGG010000003">
    <property type="protein sequence ID" value="MDS1821228.1"/>
    <property type="molecule type" value="Genomic_DNA"/>
</dbReference>
<evidence type="ECO:0000313" key="2">
    <source>
        <dbReference type="Proteomes" id="UP001253193"/>
    </source>
</evidence>
<proteinExistence type="predicted"/>
<evidence type="ECO:0000313" key="1">
    <source>
        <dbReference type="EMBL" id="MDS1821228.1"/>
    </source>
</evidence>
<dbReference type="AlphaFoldDB" id="A0AAW8Q032"/>
<sequence>MSYPYVSIDEGYDVTGLKNLDKVVAECGDLYTEQGEKVTTKAKAKELLSQFRQIRLYQYDEEDLAEIKEGKSPRKDWALKVVKL</sequence>
<gene>
    <name evidence="1" type="ORF">QX249_11190</name>
</gene>
<organism evidence="1 2">
    <name type="scientific">Vibrio parahaemolyticus</name>
    <dbReference type="NCBI Taxonomy" id="670"/>
    <lineage>
        <taxon>Bacteria</taxon>
        <taxon>Pseudomonadati</taxon>
        <taxon>Pseudomonadota</taxon>
        <taxon>Gammaproteobacteria</taxon>
        <taxon>Vibrionales</taxon>
        <taxon>Vibrionaceae</taxon>
        <taxon>Vibrio</taxon>
    </lineage>
</organism>
<comment type="caution">
    <text evidence="1">The sequence shown here is derived from an EMBL/GenBank/DDBJ whole genome shotgun (WGS) entry which is preliminary data.</text>
</comment>
<protein>
    <submittedName>
        <fullName evidence="1">Uncharacterized protein</fullName>
    </submittedName>
</protein>
<reference evidence="1" key="1">
    <citation type="submission" date="2023-06" db="EMBL/GenBank/DDBJ databases">
        <title>Genomic Diversity of Vibrio spp. and Metagenomic Analysis of Pathogens in Florida Gulf Coastal Waters Following Hurricane Ian.</title>
        <authorList>
            <person name="Brumfield K.D."/>
        </authorList>
    </citation>
    <scope>NUCLEOTIDE SEQUENCE</scope>
    <source>
        <strain evidence="1">WBS2B-138</strain>
    </source>
</reference>